<evidence type="ECO:0000313" key="6">
    <source>
        <dbReference type="Proteomes" id="UP000002195"/>
    </source>
</evidence>
<dbReference type="PhylomeDB" id="Q54MB6"/>
<keyword evidence="6" id="KW-1185">Reference proteome</keyword>
<protein>
    <recommendedName>
        <fullName evidence="7">Peptidase C1A papain C-terminal domain-containing protein</fullName>
    </recommendedName>
</protein>
<dbReference type="InterPro" id="IPR014044">
    <property type="entry name" value="CAP_dom"/>
</dbReference>
<accession>Q54MB6</accession>
<dbReference type="KEGG" id="ddi:DDB_G0286055"/>
<dbReference type="SMART" id="SM00645">
    <property type="entry name" value="Pept_C1"/>
    <property type="match status" value="1"/>
</dbReference>
<dbReference type="AlphaFoldDB" id="Q54MB6"/>
<reference evidence="5 6" key="1">
    <citation type="journal article" date="2005" name="Nature">
        <title>The genome of the social amoeba Dictyostelium discoideum.</title>
        <authorList>
            <consortium name="The Dictyostelium discoideum Sequencing Consortium"/>
            <person name="Eichinger L."/>
            <person name="Pachebat J.A."/>
            <person name="Glockner G."/>
            <person name="Rajandream M.A."/>
            <person name="Sucgang R."/>
            <person name="Berriman M."/>
            <person name="Song J."/>
            <person name="Olsen R."/>
            <person name="Szafranski K."/>
            <person name="Xu Q."/>
            <person name="Tunggal B."/>
            <person name="Kummerfeld S."/>
            <person name="Madera M."/>
            <person name="Konfortov B.A."/>
            <person name="Rivero F."/>
            <person name="Bankier A.T."/>
            <person name="Lehmann R."/>
            <person name="Hamlin N."/>
            <person name="Davies R."/>
            <person name="Gaudet P."/>
            <person name="Fey P."/>
            <person name="Pilcher K."/>
            <person name="Chen G."/>
            <person name="Saunders D."/>
            <person name="Sodergren E."/>
            <person name="Davis P."/>
            <person name="Kerhornou A."/>
            <person name="Nie X."/>
            <person name="Hall N."/>
            <person name="Anjard C."/>
            <person name="Hemphill L."/>
            <person name="Bason N."/>
            <person name="Farbrother P."/>
            <person name="Desany B."/>
            <person name="Just E."/>
            <person name="Morio T."/>
            <person name="Rost R."/>
            <person name="Churcher C."/>
            <person name="Cooper J."/>
            <person name="Haydock S."/>
            <person name="van Driessche N."/>
            <person name="Cronin A."/>
            <person name="Goodhead I."/>
            <person name="Muzny D."/>
            <person name="Mourier T."/>
            <person name="Pain A."/>
            <person name="Lu M."/>
            <person name="Harper D."/>
            <person name="Lindsay R."/>
            <person name="Hauser H."/>
            <person name="James K."/>
            <person name="Quiles M."/>
            <person name="Madan Babu M."/>
            <person name="Saito T."/>
            <person name="Buchrieser C."/>
            <person name="Wardroper A."/>
            <person name="Felder M."/>
            <person name="Thangavelu M."/>
            <person name="Johnson D."/>
            <person name="Knights A."/>
            <person name="Loulseged H."/>
            <person name="Mungall K."/>
            <person name="Oliver K."/>
            <person name="Price C."/>
            <person name="Quail M.A."/>
            <person name="Urushihara H."/>
            <person name="Hernandez J."/>
            <person name="Rabbinowitsch E."/>
            <person name="Steffen D."/>
            <person name="Sanders M."/>
            <person name="Ma J."/>
            <person name="Kohara Y."/>
            <person name="Sharp S."/>
            <person name="Simmonds M."/>
            <person name="Spiegler S."/>
            <person name="Tivey A."/>
            <person name="Sugano S."/>
            <person name="White B."/>
            <person name="Walker D."/>
            <person name="Woodward J."/>
            <person name="Winckler T."/>
            <person name="Tanaka Y."/>
            <person name="Shaulsky G."/>
            <person name="Schleicher M."/>
            <person name="Weinstock G."/>
            <person name="Rosenthal A."/>
            <person name="Cox E.C."/>
            <person name="Chisholm R.L."/>
            <person name="Gibbs R."/>
            <person name="Loomis W.F."/>
            <person name="Platzer M."/>
            <person name="Kay R.R."/>
            <person name="Williams J."/>
            <person name="Dear P.H."/>
            <person name="Noegel A.A."/>
            <person name="Barrell B."/>
            <person name="Kuspa A."/>
        </authorList>
    </citation>
    <scope>NUCLEOTIDE SEQUENCE [LARGE SCALE GENOMIC DNA]</scope>
    <source>
        <strain evidence="5 6">AX4</strain>
    </source>
</reference>
<dbReference type="GlyGen" id="Q54MB6">
    <property type="glycosylation" value="1 site"/>
</dbReference>
<dbReference type="GO" id="GO:0051603">
    <property type="term" value="P:proteolysis involved in protein catabolic process"/>
    <property type="evidence" value="ECO:0000318"/>
    <property type="project" value="GO_Central"/>
</dbReference>
<dbReference type="Gene3D" id="3.90.70.10">
    <property type="entry name" value="Cysteine proteinases"/>
    <property type="match status" value="1"/>
</dbReference>
<dbReference type="InterPro" id="IPR035940">
    <property type="entry name" value="CAP_sf"/>
</dbReference>
<dbReference type="PRINTS" id="PR00837">
    <property type="entry name" value="V5TPXLIKE"/>
</dbReference>
<dbReference type="SUPFAM" id="SSF54001">
    <property type="entry name" value="Cysteine proteinases"/>
    <property type="match status" value="1"/>
</dbReference>
<comment type="similarity">
    <text evidence="1">Belongs to the peptidase C1 family.</text>
</comment>
<dbReference type="PANTHER" id="PTHR12411">
    <property type="entry name" value="CYSTEINE PROTEASE FAMILY C1-RELATED"/>
    <property type="match status" value="1"/>
</dbReference>
<dbReference type="VEuPathDB" id="AmoebaDB:DDB_G0286055"/>
<dbReference type="SUPFAM" id="SSF55797">
    <property type="entry name" value="PR-1-like"/>
    <property type="match status" value="1"/>
</dbReference>
<dbReference type="InterPro" id="IPR039417">
    <property type="entry name" value="Peptidase_C1A_papain-like"/>
</dbReference>
<sequence length="435" mass="48561">MRLFLLLVTLFSVTTQIYAEFSEDQMTNIVSAFNKLRSTVTPRNLGDYNQVSWSDILYANALTQTQTCQRNSLYSPAGSAGLYGESYAYFDKDPSVNDVQDKLSAGRLYYNYDDTQCTGNHDCTPYLNIIWNTTTQVGCSKSECDGKTLVVCNYNPPGSFSGIPPYTARQHADLTTMSYEEWPNKIVNLNQRLVRRDDDHIYTASVPTDGSFDWRDNGVVGFPKDSSNCASGWAFTAAGIFESRSAMRTRHRYDYSAQQLIDCINVCIIIFSNFSIGNYTKCSRFSGELNKALMYAQAYGLQATSTYPYVGASSIGCSYNQSSIAVEGGDVEYSQVGRDSIVEKCRKQGPVGVGIYVTNEFLYYAGGIFECNNTLIDNANINHNVLLVGYNEKDNYYIIKNNFGRTWGENGFARITADVNKDCLIAKNPAYSIQI</sequence>
<dbReference type="GO" id="GO:0005615">
    <property type="term" value="C:extracellular space"/>
    <property type="evidence" value="ECO:0000318"/>
    <property type="project" value="GO_Central"/>
</dbReference>
<organism evidence="5 6">
    <name type="scientific">Dictyostelium discoideum</name>
    <name type="common">Social amoeba</name>
    <dbReference type="NCBI Taxonomy" id="44689"/>
    <lineage>
        <taxon>Eukaryota</taxon>
        <taxon>Amoebozoa</taxon>
        <taxon>Evosea</taxon>
        <taxon>Eumycetozoa</taxon>
        <taxon>Dictyostelia</taxon>
        <taxon>Dictyosteliales</taxon>
        <taxon>Dictyosteliaceae</taxon>
        <taxon>Dictyostelium</taxon>
    </lineage>
</organism>
<evidence type="ECO:0000259" key="3">
    <source>
        <dbReference type="SMART" id="SM00198"/>
    </source>
</evidence>
<dbReference type="GO" id="GO:0004197">
    <property type="term" value="F:cysteine-type endopeptidase activity"/>
    <property type="evidence" value="ECO:0000318"/>
    <property type="project" value="GO_Central"/>
</dbReference>
<dbReference type="STRING" id="44689.Q54MB6"/>
<dbReference type="Pfam" id="PF00112">
    <property type="entry name" value="Peptidase_C1"/>
    <property type="match status" value="1"/>
</dbReference>
<evidence type="ECO:0000313" key="5">
    <source>
        <dbReference type="EMBL" id="EAL64406.1"/>
    </source>
</evidence>
<dbReference type="InterPro" id="IPR001283">
    <property type="entry name" value="CRISP-related"/>
</dbReference>
<dbReference type="OMA" id="FESRVAM"/>
<dbReference type="Reactome" id="R-DDI-2132295">
    <property type="pathway name" value="MHC class II antigen presentation"/>
</dbReference>
<feature type="domain" description="Peptidase C1A papain C-terminal" evidence="4">
    <location>
        <begin position="208"/>
        <end position="433"/>
    </location>
</feature>
<proteinExistence type="inferred from homology"/>
<dbReference type="Pfam" id="PF00188">
    <property type="entry name" value="CAP"/>
    <property type="match status" value="1"/>
</dbReference>
<dbReference type="eggNOG" id="KOG1542">
    <property type="taxonomic scope" value="Eukaryota"/>
</dbReference>
<dbReference type="Gene3D" id="3.40.33.10">
    <property type="entry name" value="CAP"/>
    <property type="match status" value="1"/>
</dbReference>
<evidence type="ECO:0000259" key="4">
    <source>
        <dbReference type="SMART" id="SM00645"/>
    </source>
</evidence>
<dbReference type="FunCoup" id="Q54MB6">
    <property type="interactions" value="8"/>
</dbReference>
<feature type="chain" id="PRO_5018620701" description="Peptidase C1A papain C-terminal domain-containing protein" evidence="2">
    <location>
        <begin position="20"/>
        <end position="435"/>
    </location>
</feature>
<evidence type="ECO:0000256" key="2">
    <source>
        <dbReference type="SAM" id="SignalP"/>
    </source>
</evidence>
<dbReference type="SMART" id="SM00198">
    <property type="entry name" value="SCP"/>
    <property type="match status" value="1"/>
</dbReference>
<dbReference type="CDD" id="cd02248">
    <property type="entry name" value="Peptidase_C1A"/>
    <property type="match status" value="1"/>
</dbReference>
<keyword evidence="2" id="KW-0732">Signal</keyword>
<dbReference type="PaxDb" id="44689-DDB0186794"/>
<feature type="domain" description="SCP" evidence="3">
    <location>
        <begin position="24"/>
        <end position="162"/>
    </location>
</feature>
<name>Q54MB6_DICDI</name>
<dbReference type="eggNOG" id="KOG3017">
    <property type="taxonomic scope" value="Eukaryota"/>
</dbReference>
<dbReference type="InterPro" id="IPR038765">
    <property type="entry name" value="Papain-like_cys_pep_sf"/>
</dbReference>
<dbReference type="dictyBase" id="DDB_G0286055"/>
<dbReference type="RefSeq" id="XP_637918.1">
    <property type="nucleotide sequence ID" value="XM_632826.1"/>
</dbReference>
<comment type="caution">
    <text evidence="5">The sequence shown here is derived from an EMBL/GenBank/DDBJ whole genome shotgun (WGS) entry which is preliminary data.</text>
</comment>
<evidence type="ECO:0008006" key="7">
    <source>
        <dbReference type="Google" id="ProtNLM"/>
    </source>
</evidence>
<dbReference type="HOGENOM" id="CLU_611690_0_0_1"/>
<dbReference type="FunFam" id="3.90.70.10:FF:000357">
    <property type="entry name" value="Uncharacterized protein"/>
    <property type="match status" value="1"/>
</dbReference>
<dbReference type="GO" id="GO:0005764">
    <property type="term" value="C:lysosome"/>
    <property type="evidence" value="ECO:0000318"/>
    <property type="project" value="GO_Central"/>
</dbReference>
<gene>
    <name evidence="5" type="ORF">DDB_G0286055</name>
</gene>
<dbReference type="InterPro" id="IPR013128">
    <property type="entry name" value="Peptidase_C1A"/>
</dbReference>
<dbReference type="Proteomes" id="UP000002195">
    <property type="component" value="Unassembled WGS sequence"/>
</dbReference>
<dbReference type="SMR" id="Q54MB6"/>
<dbReference type="EMBL" id="AAFI02000085">
    <property type="protein sequence ID" value="EAL64406.1"/>
    <property type="molecule type" value="Genomic_DNA"/>
</dbReference>
<dbReference type="GeneID" id="8625429"/>
<dbReference type="Reactome" id="R-DDI-114608">
    <property type="pathway name" value="Platelet degranulation"/>
</dbReference>
<evidence type="ECO:0000256" key="1">
    <source>
        <dbReference type="ARBA" id="ARBA00008455"/>
    </source>
</evidence>
<feature type="signal peptide" evidence="2">
    <location>
        <begin position="1"/>
        <end position="19"/>
    </location>
</feature>
<dbReference type="InterPro" id="IPR000668">
    <property type="entry name" value="Peptidase_C1A_C"/>
</dbReference>
<dbReference type="InParanoid" id="Q54MB6"/>